<dbReference type="InterPro" id="IPR010086">
    <property type="entry name" value="Flavodoxin_lc"/>
</dbReference>
<dbReference type="PANTHER" id="PTHR42809:SF1">
    <property type="entry name" value="FLAVODOXIN 1"/>
    <property type="match status" value="1"/>
</dbReference>
<dbReference type="RefSeq" id="WP_014799058.1">
    <property type="nucleotide sequence ID" value="NC_018018.1"/>
</dbReference>
<dbReference type="STRING" id="880071.Fleli_3301"/>
<dbReference type="InterPro" id="IPR008254">
    <property type="entry name" value="Flavodoxin/NO_synth"/>
</dbReference>
<dbReference type="InterPro" id="IPR001094">
    <property type="entry name" value="Flavdoxin-like"/>
</dbReference>
<dbReference type="InterPro" id="IPR050619">
    <property type="entry name" value="Flavodoxin"/>
</dbReference>
<comment type="function">
    <text evidence="7">Low-potential electron donor to a number of redox enzymes.</text>
</comment>
<dbReference type="eggNOG" id="COG0716">
    <property type="taxonomic scope" value="Bacteria"/>
</dbReference>
<accession>I4ANU5</accession>
<dbReference type="Pfam" id="PF00258">
    <property type="entry name" value="Flavodoxin_1"/>
    <property type="match status" value="1"/>
</dbReference>
<name>I4ANU5_BERLS</name>
<evidence type="ECO:0000256" key="2">
    <source>
        <dbReference type="ARBA" id="ARBA00005267"/>
    </source>
</evidence>
<proteinExistence type="inferred from homology"/>
<dbReference type="GO" id="GO:0009055">
    <property type="term" value="F:electron transfer activity"/>
    <property type="evidence" value="ECO:0007669"/>
    <property type="project" value="UniProtKB-UniRule"/>
</dbReference>
<evidence type="ECO:0000256" key="7">
    <source>
        <dbReference type="PIRNR" id="PIRNR038996"/>
    </source>
</evidence>
<dbReference type="HOGENOM" id="CLU_051402_1_0_10"/>
<gene>
    <name evidence="9" type="ordered locus">Fleli_3301</name>
</gene>
<dbReference type="SUPFAM" id="SSF52218">
    <property type="entry name" value="Flavoproteins"/>
    <property type="match status" value="1"/>
</dbReference>
<dbReference type="PATRIC" id="fig|880071.3.peg.3303"/>
<dbReference type="EMBL" id="CP003345">
    <property type="protein sequence ID" value="AFM05630.1"/>
    <property type="molecule type" value="Genomic_DNA"/>
</dbReference>
<keyword evidence="4 7" id="KW-0285">Flavoprotein</keyword>
<comment type="cofactor">
    <cofactor evidence="1 7">
        <name>FMN</name>
        <dbReference type="ChEBI" id="CHEBI:58210"/>
    </cofactor>
</comment>
<comment type="similarity">
    <text evidence="2 7">Belongs to the flavodoxin family.</text>
</comment>
<evidence type="ECO:0000256" key="4">
    <source>
        <dbReference type="ARBA" id="ARBA00022630"/>
    </source>
</evidence>
<dbReference type="NCBIfam" id="NF006739">
    <property type="entry name" value="PRK09267.1-5"/>
    <property type="match status" value="1"/>
</dbReference>
<keyword evidence="5 7" id="KW-0288">FMN</keyword>
<dbReference type="PIRSF" id="PIRSF038996">
    <property type="entry name" value="FldA"/>
    <property type="match status" value="1"/>
</dbReference>
<dbReference type="Proteomes" id="UP000006054">
    <property type="component" value="Chromosome"/>
</dbReference>
<dbReference type="Gene3D" id="3.40.50.360">
    <property type="match status" value="1"/>
</dbReference>
<protein>
    <recommendedName>
        <fullName evidence="7">Flavodoxin</fullName>
    </recommendedName>
</protein>
<evidence type="ECO:0000256" key="6">
    <source>
        <dbReference type="ARBA" id="ARBA00022982"/>
    </source>
</evidence>
<dbReference type="PRINTS" id="PR00369">
    <property type="entry name" value="FLAVODOXIN"/>
</dbReference>
<keyword evidence="3 7" id="KW-0813">Transport</keyword>
<evidence type="ECO:0000256" key="1">
    <source>
        <dbReference type="ARBA" id="ARBA00001917"/>
    </source>
</evidence>
<dbReference type="OrthoDB" id="9790745at2"/>
<evidence type="ECO:0000256" key="5">
    <source>
        <dbReference type="ARBA" id="ARBA00022643"/>
    </source>
</evidence>
<keyword evidence="6 7" id="KW-0249">Electron transport</keyword>
<keyword evidence="10" id="KW-1185">Reference proteome</keyword>
<dbReference type="AlphaFoldDB" id="I4ANU5"/>
<dbReference type="GO" id="GO:0010181">
    <property type="term" value="F:FMN binding"/>
    <property type="evidence" value="ECO:0007669"/>
    <property type="project" value="UniProtKB-UniRule"/>
</dbReference>
<organism evidence="9 10">
    <name type="scientific">Bernardetia litoralis (strain ATCC 23117 / DSM 6794 / NBRC 15988 / NCIMB 1366 / Fx l1 / Sio-4)</name>
    <name type="common">Flexibacter litoralis</name>
    <dbReference type="NCBI Taxonomy" id="880071"/>
    <lineage>
        <taxon>Bacteria</taxon>
        <taxon>Pseudomonadati</taxon>
        <taxon>Bacteroidota</taxon>
        <taxon>Cytophagia</taxon>
        <taxon>Cytophagales</taxon>
        <taxon>Bernardetiaceae</taxon>
        <taxon>Bernardetia</taxon>
    </lineage>
</organism>
<evidence type="ECO:0000313" key="9">
    <source>
        <dbReference type="EMBL" id="AFM05630.1"/>
    </source>
</evidence>
<feature type="domain" description="Flavodoxin-like" evidence="8">
    <location>
        <begin position="4"/>
        <end position="164"/>
    </location>
</feature>
<dbReference type="PANTHER" id="PTHR42809">
    <property type="entry name" value="FLAVODOXIN 2"/>
    <property type="match status" value="1"/>
</dbReference>
<evidence type="ECO:0000256" key="3">
    <source>
        <dbReference type="ARBA" id="ARBA00022448"/>
    </source>
</evidence>
<dbReference type="PROSITE" id="PS50902">
    <property type="entry name" value="FLAVODOXIN_LIKE"/>
    <property type="match status" value="1"/>
</dbReference>
<evidence type="ECO:0000313" key="10">
    <source>
        <dbReference type="Proteomes" id="UP000006054"/>
    </source>
</evidence>
<dbReference type="KEGG" id="fli:Fleli_3301"/>
<dbReference type="InterPro" id="IPR029039">
    <property type="entry name" value="Flavoprotein-like_sf"/>
</dbReference>
<evidence type="ECO:0000259" key="8">
    <source>
        <dbReference type="PROSITE" id="PS50902"/>
    </source>
</evidence>
<dbReference type="NCBIfam" id="TIGR01752">
    <property type="entry name" value="flav_long"/>
    <property type="match status" value="1"/>
</dbReference>
<reference evidence="10" key="1">
    <citation type="submission" date="2012-06" db="EMBL/GenBank/DDBJ databases">
        <title>The complete genome of Flexibacter litoralis DSM 6794.</title>
        <authorList>
            <person name="Lucas S."/>
            <person name="Copeland A."/>
            <person name="Lapidus A."/>
            <person name="Glavina del Rio T."/>
            <person name="Dalin E."/>
            <person name="Tice H."/>
            <person name="Bruce D."/>
            <person name="Goodwin L."/>
            <person name="Pitluck S."/>
            <person name="Peters L."/>
            <person name="Ovchinnikova G."/>
            <person name="Lu M."/>
            <person name="Kyrpides N."/>
            <person name="Mavromatis K."/>
            <person name="Ivanova N."/>
            <person name="Brettin T."/>
            <person name="Detter J.C."/>
            <person name="Han C."/>
            <person name="Larimer F."/>
            <person name="Land M."/>
            <person name="Hauser L."/>
            <person name="Markowitz V."/>
            <person name="Cheng J.-F."/>
            <person name="Hugenholtz P."/>
            <person name="Woyke T."/>
            <person name="Wu D."/>
            <person name="Spring S."/>
            <person name="Lang E."/>
            <person name="Kopitz M."/>
            <person name="Brambilla E."/>
            <person name="Klenk H.-P."/>
            <person name="Eisen J.A."/>
        </authorList>
    </citation>
    <scope>NUCLEOTIDE SEQUENCE [LARGE SCALE GENOMIC DNA]</scope>
    <source>
        <strain evidence="10">ATCC 23117 / DSM 6794 / NBRC 15988 / NCIMB 1366 / Sio-4</strain>
    </source>
</reference>
<sequence>MAIIGLFYGTDTGNTETVSMQIRDMLGEEFVDLYNFGEHDAQAVIPYEYLILGAPTWYDGELQSDWEEILPEFENIDFTGKKIAIFGLGDQWGYGEWFCDAIGMIGEVIESKGGELVGFWSKEGYDYENSKGERDGVFMGLTIDEDNQPEMTQERLNAWIPQILQEFGLEVETE</sequence>